<name>A0A316WN66_9FLAO</name>
<reference evidence="3" key="1">
    <citation type="submission" date="2018-04" db="EMBL/GenBank/DDBJ databases">
        <title>Draft Genome Sequences of Chryseobacterium lactis NCTC11390T isolated from milk, Chryseobacterium oncorhynchi 701B-08T from rainbow trout, and Chryseobacterium viscerum 687B-08T from diseased fish.</title>
        <authorList>
            <person name="Jeong J.-J."/>
            <person name="Lee Y.J."/>
            <person name="Pathiraja D."/>
            <person name="Park B."/>
            <person name="Choi I.-G."/>
            <person name="Kim K.D."/>
        </authorList>
    </citation>
    <scope>NUCLEOTIDE SEQUENCE [LARGE SCALE GENOMIC DNA]</scope>
    <source>
        <strain evidence="3">701B-08</strain>
    </source>
</reference>
<dbReference type="InterPro" id="IPR008258">
    <property type="entry name" value="Transglycosylase_SLT_dom_1"/>
</dbReference>
<dbReference type="PANTHER" id="PTHR37423">
    <property type="entry name" value="SOLUBLE LYTIC MUREIN TRANSGLYCOSYLASE-RELATED"/>
    <property type="match status" value="1"/>
</dbReference>
<dbReference type="Gene3D" id="1.10.530.10">
    <property type="match status" value="1"/>
</dbReference>
<sequence length="313" mass="36301">MLKQIITITALLISLTVCSQKLKMVKTDIKDSLSFIDYESDAKWIKTIKGYKLSESEIKVTRVQIRDNFEFSNSNSDVIIEYNDIIDDYISKYTSYSWLPKTYGLLNFYEPLFEAKLKEYNLPLDLKYLPIVESNLNPVAGSWAGASGLWQFMPLTGKQYGLAKSNKVNLFYDPLMSTDSACRYLKQLFKIFGDWNLVLSAYNSGEGRVLKAIKAAGSKNYWKVRKFLPAETRAYAPSFHAVRFIGKMYGIYYSYLPRLKYNYSEVREVTLKQTTTFRSFASINKVNLEVLYFLNPHIVTEEIPKNTFIYYIK</sequence>
<dbReference type="InterPro" id="IPR023346">
    <property type="entry name" value="Lysozyme-like_dom_sf"/>
</dbReference>
<dbReference type="AlphaFoldDB" id="A0A316WN66"/>
<organism evidence="3 4">
    <name type="scientific">Chryseobacterium oncorhynchi</name>
    <dbReference type="NCBI Taxonomy" id="741074"/>
    <lineage>
        <taxon>Bacteria</taxon>
        <taxon>Pseudomonadati</taxon>
        <taxon>Bacteroidota</taxon>
        <taxon>Flavobacteriia</taxon>
        <taxon>Flavobacteriales</taxon>
        <taxon>Weeksellaceae</taxon>
        <taxon>Chryseobacterium group</taxon>
        <taxon>Chryseobacterium</taxon>
    </lineage>
</organism>
<dbReference type="OrthoDB" id="9815002at2"/>
<accession>A0A316WN66</accession>
<dbReference type="Proteomes" id="UP000236182">
    <property type="component" value="Unassembled WGS sequence"/>
</dbReference>
<dbReference type="InterPro" id="IPR000189">
    <property type="entry name" value="Transglyc_AS"/>
</dbReference>
<evidence type="ECO:0000256" key="1">
    <source>
        <dbReference type="ARBA" id="ARBA00007734"/>
    </source>
</evidence>
<dbReference type="SUPFAM" id="SSF53955">
    <property type="entry name" value="Lysozyme-like"/>
    <property type="match status" value="1"/>
</dbReference>
<proteinExistence type="inferred from homology"/>
<dbReference type="PANTHER" id="PTHR37423:SF2">
    <property type="entry name" value="MEMBRANE-BOUND LYTIC MUREIN TRANSGLYCOSYLASE C"/>
    <property type="match status" value="1"/>
</dbReference>
<evidence type="ECO:0000313" key="3">
    <source>
        <dbReference type="EMBL" id="PWN59970.1"/>
    </source>
</evidence>
<gene>
    <name evidence="3" type="ORF">C1638_020600</name>
</gene>
<comment type="similarity">
    <text evidence="1">Belongs to the transglycosylase Slt family.</text>
</comment>
<feature type="domain" description="Transglycosylase SLT" evidence="2">
    <location>
        <begin position="113"/>
        <end position="223"/>
    </location>
</feature>
<dbReference type="EMBL" id="PPEI02000009">
    <property type="protein sequence ID" value="PWN59970.1"/>
    <property type="molecule type" value="Genomic_DNA"/>
</dbReference>
<protein>
    <recommendedName>
        <fullName evidence="2">Transglycosylase SLT domain-containing protein</fullName>
    </recommendedName>
</protein>
<keyword evidence="4" id="KW-1185">Reference proteome</keyword>
<comment type="caution">
    <text evidence="3">The sequence shown here is derived from an EMBL/GenBank/DDBJ whole genome shotgun (WGS) entry which is preliminary data.</text>
</comment>
<dbReference type="Pfam" id="PF01464">
    <property type="entry name" value="SLT"/>
    <property type="match status" value="1"/>
</dbReference>
<dbReference type="GO" id="GO:0016020">
    <property type="term" value="C:membrane"/>
    <property type="evidence" value="ECO:0007669"/>
    <property type="project" value="InterPro"/>
</dbReference>
<dbReference type="GO" id="GO:0000270">
    <property type="term" value="P:peptidoglycan metabolic process"/>
    <property type="evidence" value="ECO:0007669"/>
    <property type="project" value="InterPro"/>
</dbReference>
<dbReference type="PROSITE" id="PS00922">
    <property type="entry name" value="TRANSGLYCOSYLASE"/>
    <property type="match status" value="1"/>
</dbReference>
<evidence type="ECO:0000313" key="4">
    <source>
        <dbReference type="Proteomes" id="UP000236182"/>
    </source>
</evidence>
<evidence type="ECO:0000259" key="2">
    <source>
        <dbReference type="Pfam" id="PF01464"/>
    </source>
</evidence>
<dbReference type="GO" id="GO:0008933">
    <property type="term" value="F:peptidoglycan lytic transglycosylase activity"/>
    <property type="evidence" value="ECO:0007669"/>
    <property type="project" value="InterPro"/>
</dbReference>
<dbReference type="CDD" id="cd16894">
    <property type="entry name" value="MltD-like"/>
    <property type="match status" value="1"/>
</dbReference>
<dbReference type="RefSeq" id="WP_109623815.1">
    <property type="nucleotide sequence ID" value="NZ_PPEI02000009.1"/>
</dbReference>